<evidence type="ECO:0000313" key="2">
    <source>
        <dbReference type="EMBL" id="SMX46749.1"/>
    </source>
</evidence>
<protein>
    <recommendedName>
        <fullName evidence="4">DUF1294 domain-containing protein</fullName>
    </recommendedName>
</protein>
<accession>A0A238KVE9</accession>
<dbReference type="Proteomes" id="UP000202922">
    <property type="component" value="Unassembled WGS sequence"/>
</dbReference>
<gene>
    <name evidence="2" type="ORF">COL8621_03236</name>
</gene>
<dbReference type="InterPro" id="IPR010718">
    <property type="entry name" value="DUF1294"/>
</dbReference>
<reference evidence="3" key="1">
    <citation type="submission" date="2017-05" db="EMBL/GenBank/DDBJ databases">
        <authorList>
            <person name="Rodrigo-Torres L."/>
            <person name="Arahal R. D."/>
            <person name="Lucena T."/>
        </authorList>
    </citation>
    <scope>NUCLEOTIDE SEQUENCE [LARGE SCALE GENOMIC DNA]</scope>
    <source>
        <strain evidence="3">CECT 8621</strain>
    </source>
</reference>
<dbReference type="EMBL" id="FXYE01000002">
    <property type="protein sequence ID" value="SMX46749.1"/>
    <property type="molecule type" value="Genomic_DNA"/>
</dbReference>
<evidence type="ECO:0000313" key="3">
    <source>
        <dbReference type="Proteomes" id="UP000202922"/>
    </source>
</evidence>
<feature type="transmembrane region" description="Helical" evidence="1">
    <location>
        <begin position="7"/>
        <end position="29"/>
    </location>
</feature>
<evidence type="ECO:0000256" key="1">
    <source>
        <dbReference type="SAM" id="Phobius"/>
    </source>
</evidence>
<keyword evidence="1" id="KW-1133">Transmembrane helix</keyword>
<evidence type="ECO:0008006" key="4">
    <source>
        <dbReference type="Google" id="ProtNLM"/>
    </source>
</evidence>
<feature type="transmembrane region" description="Helical" evidence="1">
    <location>
        <begin position="79"/>
        <end position="99"/>
    </location>
</feature>
<dbReference type="RefSeq" id="WP_207652090.1">
    <property type="nucleotide sequence ID" value="NZ_FXYE01000002.1"/>
</dbReference>
<dbReference type="Pfam" id="PF06961">
    <property type="entry name" value="DUF1294"/>
    <property type="match status" value="1"/>
</dbReference>
<name>A0A238KVE9_9RHOB</name>
<organism evidence="2 3">
    <name type="scientific">Actibacterium lipolyticum</name>
    <dbReference type="NCBI Taxonomy" id="1524263"/>
    <lineage>
        <taxon>Bacteria</taxon>
        <taxon>Pseudomonadati</taxon>
        <taxon>Pseudomonadota</taxon>
        <taxon>Alphaproteobacteria</taxon>
        <taxon>Rhodobacterales</taxon>
        <taxon>Roseobacteraceae</taxon>
        <taxon>Actibacterium</taxon>
    </lineage>
</organism>
<sequence>MPETLEPFAWLVIVLPYLFCVNLITYLLFAWDKHRAANGGWRIRESTLLIWSFVGGSPSAKLAQKVLRHKTRKQPFRTVLNLIVLGQVVALMSLFHPQIRSTVGAGLNGLAQFAVRYLG</sequence>
<keyword evidence="3" id="KW-1185">Reference proteome</keyword>
<keyword evidence="1" id="KW-0812">Transmembrane</keyword>
<dbReference type="AlphaFoldDB" id="A0A238KVE9"/>
<proteinExistence type="predicted"/>
<keyword evidence="1" id="KW-0472">Membrane</keyword>